<name>A0A8X7V8C5_BRACI</name>
<dbReference type="AlphaFoldDB" id="A0A8X7V8C5"/>
<feature type="region of interest" description="Disordered" evidence="1">
    <location>
        <begin position="125"/>
        <end position="147"/>
    </location>
</feature>
<keyword evidence="3" id="KW-1185">Reference proteome</keyword>
<comment type="caution">
    <text evidence="2">The sequence shown here is derived from an EMBL/GenBank/DDBJ whole genome shotgun (WGS) entry which is preliminary data.</text>
</comment>
<gene>
    <name evidence="2" type="ORF">Bca52824_025927</name>
</gene>
<evidence type="ECO:0000256" key="1">
    <source>
        <dbReference type="SAM" id="MobiDB-lite"/>
    </source>
</evidence>
<evidence type="ECO:0000313" key="2">
    <source>
        <dbReference type="EMBL" id="KAG2306179.1"/>
    </source>
</evidence>
<organism evidence="2 3">
    <name type="scientific">Brassica carinata</name>
    <name type="common">Ethiopian mustard</name>
    <name type="synonym">Abyssinian cabbage</name>
    <dbReference type="NCBI Taxonomy" id="52824"/>
    <lineage>
        <taxon>Eukaryota</taxon>
        <taxon>Viridiplantae</taxon>
        <taxon>Streptophyta</taxon>
        <taxon>Embryophyta</taxon>
        <taxon>Tracheophyta</taxon>
        <taxon>Spermatophyta</taxon>
        <taxon>Magnoliopsida</taxon>
        <taxon>eudicotyledons</taxon>
        <taxon>Gunneridae</taxon>
        <taxon>Pentapetalae</taxon>
        <taxon>rosids</taxon>
        <taxon>malvids</taxon>
        <taxon>Brassicales</taxon>
        <taxon>Brassicaceae</taxon>
        <taxon>Brassiceae</taxon>
        <taxon>Brassica</taxon>
    </lineage>
</organism>
<evidence type="ECO:0000313" key="3">
    <source>
        <dbReference type="Proteomes" id="UP000886595"/>
    </source>
</evidence>
<reference evidence="2 3" key="1">
    <citation type="submission" date="2020-02" db="EMBL/GenBank/DDBJ databases">
        <authorList>
            <person name="Ma Q."/>
            <person name="Huang Y."/>
            <person name="Song X."/>
            <person name="Pei D."/>
        </authorList>
    </citation>
    <scope>NUCLEOTIDE SEQUENCE [LARGE SCALE GENOMIC DNA]</scope>
    <source>
        <strain evidence="2">Sxm20200214</strain>
        <tissue evidence="2">Leaf</tissue>
    </source>
</reference>
<dbReference type="EMBL" id="JAAMPC010000006">
    <property type="protein sequence ID" value="KAG2306179.1"/>
    <property type="molecule type" value="Genomic_DNA"/>
</dbReference>
<accession>A0A8X7V8C5</accession>
<protein>
    <submittedName>
        <fullName evidence="2">Uncharacterized protein</fullName>
    </submittedName>
</protein>
<proteinExistence type="predicted"/>
<dbReference type="Proteomes" id="UP000886595">
    <property type="component" value="Unassembled WGS sequence"/>
</dbReference>
<sequence>MLKDQFFQQDQKVAKLEKIVALLSVAVGHVNQVTGSSKKCTISFPSIKSLGVAVGHVNQVTGSSKKCTISFPSIKSLGSYLSFLVSTRACFSFLWLSELYSSFAAERRRSKQAVEAEDAEPEVRPVGVKAAKAGNKRKKSGKEEEMSQLQSIMEVKEKISKQKILERLLAKKDPLSEMEESLKLKLMTEML</sequence>